<dbReference type="InterPro" id="IPR004045">
    <property type="entry name" value="Glutathione_S-Trfase_N"/>
</dbReference>
<accession>A0A164P1J7</accession>
<gene>
    <name evidence="3" type="ORF">SISNIDRAFT_470267</name>
</gene>
<keyword evidence="4" id="KW-1185">Reference proteome</keyword>
<dbReference type="CDD" id="cd03181">
    <property type="entry name" value="GST_C_EF1Bgamma_like"/>
    <property type="match status" value="2"/>
</dbReference>
<dbReference type="Pfam" id="PF02798">
    <property type="entry name" value="GST_N"/>
    <property type="match status" value="2"/>
</dbReference>
<dbReference type="OrthoDB" id="249703at2759"/>
<dbReference type="PANTHER" id="PTHR43986:SF1">
    <property type="entry name" value="ELONGATION FACTOR 1-GAMMA"/>
    <property type="match status" value="1"/>
</dbReference>
<feature type="domain" description="GST C-terminal" evidence="2">
    <location>
        <begin position="360"/>
        <end position="493"/>
    </location>
</feature>
<dbReference type="Gene3D" id="1.20.1050.10">
    <property type="match status" value="2"/>
</dbReference>
<proteinExistence type="predicted"/>
<sequence length="497" mass="55686">MSKSIGTLWTVPQQLEGKRIRAVAAWADLELELGTGYTHFETNRTPEFEAKFSSGKIPALETKDGLKLFESTAIARYVASLNPSAGLLGSNAKEAALVDQWVSFSVNHVAQHNAVINQFIRGVLKPYVKALDTNSRERLIQHLAIIEKHLQTQTFLVGHRITLADITLASILIRSFALVLDPETRKSHPNVVRHFETVINQPKLKDIFGQVEYIDKQAHTLKSFRNSESSPLTSTGSSHHNYTVYTPLNYVPFEKHWNAVDGSSSTRRHPSKLLSPSSSLSILTRQAQIRALAAWSGLELSIGEGYTHYETNRTPAFEEKFPNGKIPAFEGKDGLRLFESIAISRYISSLVPEAGLLGKTPKEAALINQWVAFATNNIGNHNLTISLFIRGLLKPYVKGLDIETRKRLFRGLETIDNHLSIRTFFVGEGITLADITVASVLICSFSLVFDPDTRKKYANVVRFYKTIINQPKLEGIFPELVYLEKQEQYVAPKKEDK</sequence>
<keyword evidence="3" id="KW-0808">Transferase</keyword>
<evidence type="ECO:0000313" key="3">
    <source>
        <dbReference type="EMBL" id="KZS88263.1"/>
    </source>
</evidence>
<organism evidence="3 4">
    <name type="scientific">Sistotremastrum niveocremeum HHB9708</name>
    <dbReference type="NCBI Taxonomy" id="1314777"/>
    <lineage>
        <taxon>Eukaryota</taxon>
        <taxon>Fungi</taxon>
        <taxon>Dikarya</taxon>
        <taxon>Basidiomycota</taxon>
        <taxon>Agaricomycotina</taxon>
        <taxon>Agaricomycetes</taxon>
        <taxon>Sistotremastrales</taxon>
        <taxon>Sistotremastraceae</taxon>
        <taxon>Sertulicium</taxon>
        <taxon>Sertulicium niveocremeum</taxon>
    </lineage>
</organism>
<dbReference type="Proteomes" id="UP000076722">
    <property type="component" value="Unassembled WGS sequence"/>
</dbReference>
<reference evidence="3 4" key="1">
    <citation type="journal article" date="2016" name="Mol. Biol. Evol.">
        <title>Comparative Genomics of Early-Diverging Mushroom-Forming Fungi Provides Insights into the Origins of Lignocellulose Decay Capabilities.</title>
        <authorList>
            <person name="Nagy L.G."/>
            <person name="Riley R."/>
            <person name="Tritt A."/>
            <person name="Adam C."/>
            <person name="Daum C."/>
            <person name="Floudas D."/>
            <person name="Sun H."/>
            <person name="Yadav J.S."/>
            <person name="Pangilinan J."/>
            <person name="Larsson K.H."/>
            <person name="Matsuura K."/>
            <person name="Barry K."/>
            <person name="Labutti K."/>
            <person name="Kuo R."/>
            <person name="Ohm R.A."/>
            <person name="Bhattacharya S.S."/>
            <person name="Shirouzu T."/>
            <person name="Yoshinaga Y."/>
            <person name="Martin F.M."/>
            <person name="Grigoriev I.V."/>
            <person name="Hibbett D.S."/>
        </authorList>
    </citation>
    <scope>NUCLEOTIDE SEQUENCE [LARGE SCALE GENOMIC DNA]</scope>
    <source>
        <strain evidence="3 4">HHB9708</strain>
    </source>
</reference>
<dbReference type="AlphaFoldDB" id="A0A164P1J7"/>
<dbReference type="Gene3D" id="3.40.30.10">
    <property type="entry name" value="Glutaredoxin"/>
    <property type="match status" value="2"/>
</dbReference>
<dbReference type="InterPro" id="IPR036249">
    <property type="entry name" value="Thioredoxin-like_sf"/>
</dbReference>
<feature type="domain" description="GST C-terminal" evidence="2">
    <location>
        <begin position="91"/>
        <end position="218"/>
    </location>
</feature>
<dbReference type="InterPro" id="IPR004046">
    <property type="entry name" value="GST_C"/>
</dbReference>
<feature type="domain" description="GST N-terminal" evidence="1">
    <location>
        <begin position="4"/>
        <end position="86"/>
    </location>
</feature>
<dbReference type="GO" id="GO:0005634">
    <property type="term" value="C:nucleus"/>
    <property type="evidence" value="ECO:0007669"/>
    <property type="project" value="TreeGrafter"/>
</dbReference>
<dbReference type="InterPro" id="IPR040079">
    <property type="entry name" value="Glutathione_S-Trfase"/>
</dbReference>
<dbReference type="PROSITE" id="PS50404">
    <property type="entry name" value="GST_NTER"/>
    <property type="match status" value="2"/>
</dbReference>
<dbReference type="SUPFAM" id="SSF47616">
    <property type="entry name" value="GST C-terminal domain-like"/>
    <property type="match status" value="2"/>
</dbReference>
<evidence type="ECO:0000259" key="1">
    <source>
        <dbReference type="PROSITE" id="PS50404"/>
    </source>
</evidence>
<protein>
    <submittedName>
        <fullName evidence="3">Glutathione S-transferase</fullName>
    </submittedName>
</protein>
<dbReference type="InterPro" id="IPR036282">
    <property type="entry name" value="Glutathione-S-Trfase_C_sf"/>
</dbReference>
<dbReference type="SFLD" id="SFLDG00358">
    <property type="entry name" value="Main_(cytGST)"/>
    <property type="match status" value="2"/>
</dbReference>
<feature type="domain" description="GST N-terminal" evidence="1">
    <location>
        <begin position="268"/>
        <end position="355"/>
    </location>
</feature>
<dbReference type="Pfam" id="PF00043">
    <property type="entry name" value="GST_C"/>
    <property type="match status" value="2"/>
</dbReference>
<dbReference type="FunFam" id="1.20.1050.10:FF:000006">
    <property type="entry name" value="Elongation factor 1 gamma"/>
    <property type="match status" value="2"/>
</dbReference>
<name>A0A164P1J7_9AGAM</name>
<dbReference type="GO" id="GO:0005737">
    <property type="term" value="C:cytoplasm"/>
    <property type="evidence" value="ECO:0007669"/>
    <property type="project" value="TreeGrafter"/>
</dbReference>
<evidence type="ECO:0000259" key="2">
    <source>
        <dbReference type="PROSITE" id="PS50405"/>
    </source>
</evidence>
<dbReference type="STRING" id="1314777.A0A164P1J7"/>
<dbReference type="CDD" id="cd03044">
    <property type="entry name" value="GST_N_EF1Bgamma"/>
    <property type="match status" value="2"/>
</dbReference>
<dbReference type="PANTHER" id="PTHR43986">
    <property type="entry name" value="ELONGATION FACTOR 1-GAMMA"/>
    <property type="match status" value="1"/>
</dbReference>
<dbReference type="GO" id="GO:0016740">
    <property type="term" value="F:transferase activity"/>
    <property type="evidence" value="ECO:0007669"/>
    <property type="project" value="UniProtKB-KW"/>
</dbReference>
<dbReference type="InterPro" id="IPR010987">
    <property type="entry name" value="Glutathione-S-Trfase_C-like"/>
</dbReference>
<dbReference type="SUPFAM" id="SSF52833">
    <property type="entry name" value="Thioredoxin-like"/>
    <property type="match status" value="2"/>
</dbReference>
<dbReference type="GO" id="GO:0006414">
    <property type="term" value="P:translational elongation"/>
    <property type="evidence" value="ECO:0007669"/>
    <property type="project" value="TreeGrafter"/>
</dbReference>
<dbReference type="PROSITE" id="PS50405">
    <property type="entry name" value="GST_CTER"/>
    <property type="match status" value="2"/>
</dbReference>
<dbReference type="InterPro" id="IPR050802">
    <property type="entry name" value="EF-GSTs"/>
</dbReference>
<dbReference type="EMBL" id="KV419438">
    <property type="protein sequence ID" value="KZS88263.1"/>
    <property type="molecule type" value="Genomic_DNA"/>
</dbReference>
<dbReference type="SFLD" id="SFLDS00019">
    <property type="entry name" value="Glutathione_Transferase_(cytos"/>
    <property type="match status" value="2"/>
</dbReference>
<evidence type="ECO:0000313" key="4">
    <source>
        <dbReference type="Proteomes" id="UP000076722"/>
    </source>
</evidence>